<name>A0ACB8XXF1_9ASTR</name>
<evidence type="ECO:0000313" key="1">
    <source>
        <dbReference type="EMBL" id="KAI3675745.1"/>
    </source>
</evidence>
<evidence type="ECO:0000313" key="2">
    <source>
        <dbReference type="Proteomes" id="UP001056120"/>
    </source>
</evidence>
<proteinExistence type="predicted"/>
<reference evidence="2" key="1">
    <citation type="journal article" date="2022" name="Mol. Ecol. Resour.">
        <title>The genomes of chicory, endive, great burdock and yacon provide insights into Asteraceae palaeo-polyploidization history and plant inulin production.</title>
        <authorList>
            <person name="Fan W."/>
            <person name="Wang S."/>
            <person name="Wang H."/>
            <person name="Wang A."/>
            <person name="Jiang F."/>
            <person name="Liu H."/>
            <person name="Zhao H."/>
            <person name="Xu D."/>
            <person name="Zhang Y."/>
        </authorList>
    </citation>
    <scope>NUCLEOTIDE SEQUENCE [LARGE SCALE GENOMIC DNA]</scope>
    <source>
        <strain evidence="2">cv. Yunnan</strain>
    </source>
</reference>
<accession>A0ACB8XXF1</accession>
<organism evidence="1 2">
    <name type="scientific">Smallanthus sonchifolius</name>
    <dbReference type="NCBI Taxonomy" id="185202"/>
    <lineage>
        <taxon>Eukaryota</taxon>
        <taxon>Viridiplantae</taxon>
        <taxon>Streptophyta</taxon>
        <taxon>Embryophyta</taxon>
        <taxon>Tracheophyta</taxon>
        <taxon>Spermatophyta</taxon>
        <taxon>Magnoliopsida</taxon>
        <taxon>eudicotyledons</taxon>
        <taxon>Gunneridae</taxon>
        <taxon>Pentapetalae</taxon>
        <taxon>asterids</taxon>
        <taxon>campanulids</taxon>
        <taxon>Asterales</taxon>
        <taxon>Asteraceae</taxon>
        <taxon>Asteroideae</taxon>
        <taxon>Heliantheae alliance</taxon>
        <taxon>Millerieae</taxon>
        <taxon>Smallanthus</taxon>
    </lineage>
</organism>
<keyword evidence="2" id="KW-1185">Reference proteome</keyword>
<gene>
    <name evidence="1" type="ORF">L1987_85338</name>
</gene>
<dbReference type="Proteomes" id="UP001056120">
    <property type="component" value="Linkage Group LG29"/>
</dbReference>
<reference evidence="1 2" key="2">
    <citation type="journal article" date="2022" name="Mol. Ecol. Resour.">
        <title>The genomes of chicory, endive, great burdock and yacon provide insights into Asteraceae paleo-polyploidization history and plant inulin production.</title>
        <authorList>
            <person name="Fan W."/>
            <person name="Wang S."/>
            <person name="Wang H."/>
            <person name="Wang A."/>
            <person name="Jiang F."/>
            <person name="Liu H."/>
            <person name="Zhao H."/>
            <person name="Xu D."/>
            <person name="Zhang Y."/>
        </authorList>
    </citation>
    <scope>NUCLEOTIDE SEQUENCE [LARGE SCALE GENOMIC DNA]</scope>
    <source>
        <strain evidence="2">cv. Yunnan</strain>
        <tissue evidence="1">Leaves</tissue>
    </source>
</reference>
<protein>
    <submittedName>
        <fullName evidence="1">Uncharacterized protein</fullName>
    </submittedName>
</protein>
<dbReference type="EMBL" id="CM042046">
    <property type="protein sequence ID" value="KAI3675745.1"/>
    <property type="molecule type" value="Genomic_DNA"/>
</dbReference>
<sequence>MDHLSMYLDAADSSSLPYGWSRYAQISLVVVNQVHNKFTIKKGVCHACVVLCYYRVKYLGRFRIGKYLSIPVIEWMVTSYDTFVLYANRILETFEILIY</sequence>
<comment type="caution">
    <text evidence="1">The sequence shown here is derived from an EMBL/GenBank/DDBJ whole genome shotgun (WGS) entry which is preliminary data.</text>
</comment>